<evidence type="ECO:0000313" key="1">
    <source>
        <dbReference type="EMBL" id="MBO8431740.1"/>
    </source>
</evidence>
<name>A0A9D9DTC7_9BACT</name>
<gene>
    <name evidence="1" type="ORF">IAB08_00385</name>
</gene>
<reference evidence="1" key="2">
    <citation type="journal article" date="2021" name="PeerJ">
        <title>Extensive microbial diversity within the chicken gut microbiome revealed by metagenomics and culture.</title>
        <authorList>
            <person name="Gilroy R."/>
            <person name="Ravi A."/>
            <person name="Getino M."/>
            <person name="Pursley I."/>
            <person name="Horton D.L."/>
            <person name="Alikhan N.F."/>
            <person name="Baker D."/>
            <person name="Gharbi K."/>
            <person name="Hall N."/>
            <person name="Watson M."/>
            <person name="Adriaenssens E.M."/>
            <person name="Foster-Nyarko E."/>
            <person name="Jarju S."/>
            <person name="Secka A."/>
            <person name="Antonio M."/>
            <person name="Oren A."/>
            <person name="Chaudhuri R.R."/>
            <person name="La Ragione R."/>
            <person name="Hildebrand F."/>
            <person name="Pallen M.J."/>
        </authorList>
    </citation>
    <scope>NUCLEOTIDE SEQUENCE</scope>
    <source>
        <strain evidence="1">2889</strain>
    </source>
</reference>
<accession>A0A9D9DTC7</accession>
<protein>
    <submittedName>
        <fullName evidence="1">Uncharacterized protein</fullName>
    </submittedName>
</protein>
<evidence type="ECO:0000313" key="2">
    <source>
        <dbReference type="Proteomes" id="UP000823612"/>
    </source>
</evidence>
<dbReference type="EMBL" id="JADIMZ010000005">
    <property type="protein sequence ID" value="MBO8431740.1"/>
    <property type="molecule type" value="Genomic_DNA"/>
</dbReference>
<comment type="caution">
    <text evidence="1">The sequence shown here is derived from an EMBL/GenBank/DDBJ whole genome shotgun (WGS) entry which is preliminary data.</text>
</comment>
<dbReference type="Proteomes" id="UP000823612">
    <property type="component" value="Unassembled WGS sequence"/>
</dbReference>
<proteinExistence type="predicted"/>
<reference evidence="1" key="1">
    <citation type="submission" date="2020-10" db="EMBL/GenBank/DDBJ databases">
        <authorList>
            <person name="Gilroy R."/>
        </authorList>
    </citation>
    <scope>NUCLEOTIDE SEQUENCE</scope>
    <source>
        <strain evidence="1">2889</strain>
    </source>
</reference>
<organism evidence="1 2">
    <name type="scientific">Candidatus Pullibacteroides excrementavium</name>
    <dbReference type="NCBI Taxonomy" id="2840905"/>
    <lineage>
        <taxon>Bacteria</taxon>
        <taxon>Pseudomonadati</taxon>
        <taxon>Bacteroidota</taxon>
        <taxon>Bacteroidia</taxon>
        <taxon>Bacteroidales</taxon>
        <taxon>Candidatus Pullibacteroides</taxon>
    </lineage>
</organism>
<sequence>MAKRWRNSRHPLFASGIAPSHRTGFIHNAAPYQKVTRRKNNTIQLWKFTLLFYQKYGSLQAIFFHFMEVYISLQLKNKLLWKHRPYSAS</sequence>
<dbReference type="AlphaFoldDB" id="A0A9D9DTC7"/>